<organism evidence="2 3">
    <name type="scientific">Saitozyma podzolica</name>
    <dbReference type="NCBI Taxonomy" id="1890683"/>
    <lineage>
        <taxon>Eukaryota</taxon>
        <taxon>Fungi</taxon>
        <taxon>Dikarya</taxon>
        <taxon>Basidiomycota</taxon>
        <taxon>Agaricomycotina</taxon>
        <taxon>Tremellomycetes</taxon>
        <taxon>Tremellales</taxon>
        <taxon>Trimorphomycetaceae</taxon>
        <taxon>Saitozyma</taxon>
    </lineage>
</organism>
<dbReference type="InterPro" id="IPR019410">
    <property type="entry name" value="Methyltransf_16"/>
</dbReference>
<feature type="compositionally biased region" description="Low complexity" evidence="1">
    <location>
        <begin position="327"/>
        <end position="337"/>
    </location>
</feature>
<dbReference type="PANTHER" id="PTHR14614">
    <property type="entry name" value="HEPATOCELLULAR CARCINOMA-ASSOCIATED ANTIGEN"/>
    <property type="match status" value="1"/>
</dbReference>
<dbReference type="SUPFAM" id="SSF53335">
    <property type="entry name" value="S-adenosyl-L-methionine-dependent methyltransferases"/>
    <property type="match status" value="1"/>
</dbReference>
<dbReference type="STRING" id="1890683.A0A427YTX6"/>
<dbReference type="GO" id="GO:0008757">
    <property type="term" value="F:S-adenosylmethionine-dependent methyltransferase activity"/>
    <property type="evidence" value="ECO:0007669"/>
    <property type="project" value="UniProtKB-ARBA"/>
</dbReference>
<feature type="compositionally biased region" description="Low complexity" evidence="1">
    <location>
        <begin position="157"/>
        <end position="167"/>
    </location>
</feature>
<name>A0A427YTX6_9TREE</name>
<feature type="region of interest" description="Disordered" evidence="1">
    <location>
        <begin position="317"/>
        <end position="337"/>
    </location>
</feature>
<comment type="caution">
    <text evidence="2">The sequence shown here is derived from an EMBL/GenBank/DDBJ whole genome shotgun (WGS) entry which is preliminary data.</text>
</comment>
<dbReference type="Proteomes" id="UP000279259">
    <property type="component" value="Unassembled WGS sequence"/>
</dbReference>
<proteinExistence type="predicted"/>
<evidence type="ECO:0000313" key="2">
    <source>
        <dbReference type="EMBL" id="RSH94570.1"/>
    </source>
</evidence>
<dbReference type="OrthoDB" id="413520at2759"/>
<evidence type="ECO:0000256" key="1">
    <source>
        <dbReference type="SAM" id="MobiDB-lite"/>
    </source>
</evidence>
<sequence>MYWYISFLRPPPISAQVGGSITITPQVANDLRTELRYEATDIAYAWQRVYPTEGRSDQSLAVEHLTTFLPPSSTYRSLSIPLPESAKPGERWRLGLFPDIVSESSTSTSRAQVALARDLLEYTGEGPSVLSVWSEGIEITRPQPAVLGPVRRVGSDAKANANASANAKGKKAVEEDGKSKSKGKGKEKDEGPKQGRILREWSLDDGGMMAIVEQTSFDLDKKIWDSGLALSSWLWRHLRGDGASSKHDPLTERVLRVLRHHQGPLRLLELGSGTGLVSIGLARALRGLTEHVQTTITATDLDSAIGLMAENFALNDLGEDRPEDEGPSLSPLPSASGSSVTVRARVLDWEQPLPSWVSLEADQSIWPDLIIAADVTYNTASFPALLGTLSALLDPPALPRGERPMLLLAYKQRDPGERELWSMLEEKGITLRQVDEVRGAEEDGKVEIWVGGRDVI</sequence>
<dbReference type="InterPro" id="IPR029063">
    <property type="entry name" value="SAM-dependent_MTases_sf"/>
</dbReference>
<feature type="compositionally biased region" description="Basic and acidic residues" evidence="1">
    <location>
        <begin position="171"/>
        <end position="199"/>
    </location>
</feature>
<dbReference type="EMBL" id="RSCD01000002">
    <property type="protein sequence ID" value="RSH94570.1"/>
    <property type="molecule type" value="Genomic_DNA"/>
</dbReference>
<accession>A0A427YTX6</accession>
<dbReference type="GO" id="GO:0005634">
    <property type="term" value="C:nucleus"/>
    <property type="evidence" value="ECO:0007669"/>
    <property type="project" value="TreeGrafter"/>
</dbReference>
<dbReference type="Gene3D" id="3.40.50.150">
    <property type="entry name" value="Vaccinia Virus protein VP39"/>
    <property type="match status" value="1"/>
</dbReference>
<dbReference type="Pfam" id="PF10294">
    <property type="entry name" value="Methyltransf_16"/>
    <property type="match status" value="1"/>
</dbReference>
<gene>
    <name evidence="2" type="ORF">EHS25_004374</name>
</gene>
<dbReference type="GO" id="GO:0005737">
    <property type="term" value="C:cytoplasm"/>
    <property type="evidence" value="ECO:0007669"/>
    <property type="project" value="TreeGrafter"/>
</dbReference>
<reference evidence="2 3" key="1">
    <citation type="submission" date="2018-11" db="EMBL/GenBank/DDBJ databases">
        <title>Genome sequence of Saitozyma podzolica DSM 27192.</title>
        <authorList>
            <person name="Aliyu H."/>
            <person name="Gorte O."/>
            <person name="Ochsenreither K."/>
        </authorList>
    </citation>
    <scope>NUCLEOTIDE SEQUENCE [LARGE SCALE GENOMIC DNA]</scope>
    <source>
        <strain evidence="2 3">DSM 27192</strain>
    </source>
</reference>
<dbReference type="PANTHER" id="PTHR14614:SF162">
    <property type="entry name" value="EXPRESSED PROTEIN"/>
    <property type="match status" value="1"/>
</dbReference>
<dbReference type="AlphaFoldDB" id="A0A427YTX6"/>
<evidence type="ECO:0000313" key="3">
    <source>
        <dbReference type="Proteomes" id="UP000279259"/>
    </source>
</evidence>
<feature type="region of interest" description="Disordered" evidence="1">
    <location>
        <begin position="157"/>
        <end position="199"/>
    </location>
</feature>
<protein>
    <submittedName>
        <fullName evidence="2">Uncharacterized protein</fullName>
    </submittedName>
</protein>
<keyword evidence="3" id="KW-1185">Reference proteome</keyword>